<comment type="caution">
    <text evidence="8">The sequence shown here is derived from an EMBL/GenBank/DDBJ whole genome shotgun (WGS) entry which is preliminary data.</text>
</comment>
<dbReference type="PANTHER" id="PTHR30627">
    <property type="entry name" value="PEPTIDOGLYCAN D,D-TRANSPEPTIDASE"/>
    <property type="match status" value="1"/>
</dbReference>
<organism evidence="8">
    <name type="scientific">mine drainage metagenome</name>
    <dbReference type="NCBI Taxonomy" id="410659"/>
    <lineage>
        <taxon>unclassified sequences</taxon>
        <taxon>metagenomes</taxon>
        <taxon>ecological metagenomes</taxon>
    </lineage>
</organism>
<dbReference type="InterPro" id="IPR050515">
    <property type="entry name" value="Beta-lactam/transpept"/>
</dbReference>
<dbReference type="GO" id="GO:0017001">
    <property type="term" value="P:antibiotic catabolic process"/>
    <property type="evidence" value="ECO:0007669"/>
    <property type="project" value="InterPro"/>
</dbReference>
<name>A0A1J5SIS9_9ZZZZ</name>
<dbReference type="GO" id="GO:0008800">
    <property type="term" value="F:beta-lactamase activity"/>
    <property type="evidence" value="ECO:0007669"/>
    <property type="project" value="UniProtKB-EC"/>
</dbReference>
<dbReference type="Gene3D" id="3.40.710.10">
    <property type="entry name" value="DD-peptidase/beta-lactamase superfamily"/>
    <property type="match status" value="1"/>
</dbReference>
<dbReference type="AlphaFoldDB" id="A0A1J5SIS9"/>
<dbReference type="GO" id="GO:0071555">
    <property type="term" value="P:cell wall organization"/>
    <property type="evidence" value="ECO:0007669"/>
    <property type="project" value="TreeGrafter"/>
</dbReference>
<evidence type="ECO:0000313" key="8">
    <source>
        <dbReference type="EMBL" id="OIR08338.1"/>
    </source>
</evidence>
<dbReference type="InterPro" id="IPR012338">
    <property type="entry name" value="Beta-lactam/transpept-like"/>
</dbReference>
<keyword evidence="4" id="KW-0732">Signal</keyword>
<dbReference type="PANTHER" id="PTHR30627:SF6">
    <property type="entry name" value="BETA-LACTAMASE YBXI-RELATED"/>
    <property type="match status" value="1"/>
</dbReference>
<dbReference type="NCBIfam" id="NF012161">
    <property type="entry name" value="bla_class_D_main"/>
    <property type="match status" value="1"/>
</dbReference>
<evidence type="ECO:0000256" key="2">
    <source>
        <dbReference type="ARBA" id="ARBA00007898"/>
    </source>
</evidence>
<dbReference type="SUPFAM" id="SSF56601">
    <property type="entry name" value="beta-lactamase/transpeptidase-like"/>
    <property type="match status" value="1"/>
</dbReference>
<dbReference type="PROSITE" id="PS51257">
    <property type="entry name" value="PROKAR_LIPOPROTEIN"/>
    <property type="match status" value="1"/>
</dbReference>
<gene>
    <name evidence="8" type="primary">bla</name>
    <name evidence="8" type="ORF">GALL_95060</name>
</gene>
<sequence>MNRILSVIFFLSSVILFSACSPNNVTIDNSLKKHFDDNKVTGTFGLFDNGQGRFTIYNLTRYRDSSYSPASTFKIVNSLIGLQTGRIVNEKMIIKWDGVKRWNDAWNKDLTMEEAFKLSCVPYYQEVARRIGKDTMQTWLDSLKYGNKKIGNSVDTFWLDNSLKIRPDEQLGLVKKLYFGQLPFSKTTMDIVKKVMIQEENSNYILAYKTGWNYKENGNSNGWIVGWIEENKHPYFFVLNTEGAHDVDPSIRKNILTAILKQLGFMEGKR</sequence>
<evidence type="ECO:0000256" key="6">
    <source>
        <dbReference type="ARBA" id="ARBA00023251"/>
    </source>
</evidence>
<accession>A0A1J5SIS9</accession>
<feature type="domain" description="Penicillin-binding protein transpeptidase" evidence="7">
    <location>
        <begin position="48"/>
        <end position="261"/>
    </location>
</feature>
<comment type="similarity">
    <text evidence="2">Belongs to the class-D beta-lactamase family.</text>
</comment>
<reference evidence="8" key="1">
    <citation type="submission" date="2016-10" db="EMBL/GenBank/DDBJ databases">
        <title>Sequence of Gallionella enrichment culture.</title>
        <authorList>
            <person name="Poehlein A."/>
            <person name="Muehling M."/>
            <person name="Daniel R."/>
        </authorList>
    </citation>
    <scope>NUCLEOTIDE SEQUENCE</scope>
</reference>
<dbReference type="EC" id="3.5.2.6" evidence="3"/>
<evidence type="ECO:0000256" key="4">
    <source>
        <dbReference type="ARBA" id="ARBA00022729"/>
    </source>
</evidence>
<evidence type="ECO:0000259" key="7">
    <source>
        <dbReference type="Pfam" id="PF00905"/>
    </source>
</evidence>
<dbReference type="Pfam" id="PF00905">
    <property type="entry name" value="Transpeptidase"/>
    <property type="match status" value="1"/>
</dbReference>
<evidence type="ECO:0000256" key="3">
    <source>
        <dbReference type="ARBA" id="ARBA00012865"/>
    </source>
</evidence>
<dbReference type="GO" id="GO:0046677">
    <property type="term" value="P:response to antibiotic"/>
    <property type="evidence" value="ECO:0007669"/>
    <property type="project" value="UniProtKB-KW"/>
</dbReference>
<protein>
    <recommendedName>
        <fullName evidence="3">beta-lactamase</fullName>
        <ecNumber evidence="3">3.5.2.6</ecNumber>
    </recommendedName>
</protein>
<dbReference type="GO" id="GO:0008658">
    <property type="term" value="F:penicillin binding"/>
    <property type="evidence" value="ECO:0007669"/>
    <property type="project" value="InterPro"/>
</dbReference>
<dbReference type="GO" id="GO:0005886">
    <property type="term" value="C:plasma membrane"/>
    <property type="evidence" value="ECO:0007669"/>
    <property type="project" value="TreeGrafter"/>
</dbReference>
<evidence type="ECO:0000256" key="1">
    <source>
        <dbReference type="ARBA" id="ARBA00001526"/>
    </source>
</evidence>
<keyword evidence="5 8" id="KW-0378">Hydrolase</keyword>
<comment type="catalytic activity">
    <reaction evidence="1">
        <text>a beta-lactam + H2O = a substituted beta-amino acid</text>
        <dbReference type="Rhea" id="RHEA:20401"/>
        <dbReference type="ChEBI" id="CHEBI:15377"/>
        <dbReference type="ChEBI" id="CHEBI:35627"/>
        <dbReference type="ChEBI" id="CHEBI:140347"/>
        <dbReference type="EC" id="3.5.2.6"/>
    </reaction>
</comment>
<dbReference type="PROSITE" id="PS00337">
    <property type="entry name" value="BETA_LACTAMASE_D"/>
    <property type="match status" value="1"/>
</dbReference>
<dbReference type="InterPro" id="IPR002137">
    <property type="entry name" value="Beta-lactam_class-D_AS"/>
</dbReference>
<proteinExistence type="inferred from homology"/>
<dbReference type="EMBL" id="MLJW01000032">
    <property type="protein sequence ID" value="OIR08338.1"/>
    <property type="molecule type" value="Genomic_DNA"/>
</dbReference>
<evidence type="ECO:0000256" key="5">
    <source>
        <dbReference type="ARBA" id="ARBA00022801"/>
    </source>
</evidence>
<keyword evidence="6" id="KW-0046">Antibiotic resistance</keyword>
<dbReference type="InterPro" id="IPR001460">
    <property type="entry name" value="PCN-bd_Tpept"/>
</dbReference>